<dbReference type="InterPro" id="IPR017441">
    <property type="entry name" value="Protein_kinase_ATP_BS"/>
</dbReference>
<keyword evidence="4" id="KW-1185">Reference proteome</keyword>
<feature type="domain" description="Protein kinase" evidence="2">
    <location>
        <begin position="1"/>
        <end position="302"/>
    </location>
</feature>
<evidence type="ECO:0000313" key="3">
    <source>
        <dbReference type="EMBL" id="CAL5224496.1"/>
    </source>
</evidence>
<protein>
    <submittedName>
        <fullName evidence="3">G7192 protein</fullName>
    </submittedName>
</protein>
<proteinExistence type="predicted"/>
<dbReference type="Pfam" id="PF00069">
    <property type="entry name" value="Pkinase"/>
    <property type="match status" value="2"/>
</dbReference>
<feature type="binding site" evidence="1">
    <location>
        <position position="54"/>
    </location>
    <ligand>
        <name>ATP</name>
        <dbReference type="ChEBI" id="CHEBI:30616"/>
    </ligand>
</feature>
<dbReference type="PANTHER" id="PTHR44329:SF289">
    <property type="entry name" value="SERINE_THREONINE-PROTEIN KINASE VIK"/>
    <property type="match status" value="1"/>
</dbReference>
<dbReference type="InterPro" id="IPR000719">
    <property type="entry name" value="Prot_kinase_dom"/>
</dbReference>
<gene>
    <name evidence="3" type="primary">g7192</name>
    <name evidence="3" type="ORF">VP750_LOCUS6155</name>
</gene>
<dbReference type="InterPro" id="IPR011009">
    <property type="entry name" value="Kinase-like_dom_sf"/>
</dbReference>
<dbReference type="Gene3D" id="1.10.510.10">
    <property type="entry name" value="Transferase(Phosphotransferase) domain 1"/>
    <property type="match status" value="2"/>
</dbReference>
<keyword evidence="1" id="KW-0067">ATP-binding</keyword>
<dbReference type="Gene3D" id="3.30.200.20">
    <property type="entry name" value="Phosphorylase Kinase, domain 1"/>
    <property type="match status" value="1"/>
</dbReference>
<dbReference type="SUPFAM" id="SSF56112">
    <property type="entry name" value="Protein kinase-like (PK-like)"/>
    <property type="match status" value="1"/>
</dbReference>
<evidence type="ECO:0000256" key="1">
    <source>
        <dbReference type="PROSITE-ProRule" id="PRU10141"/>
    </source>
</evidence>
<accession>A0ABP1FZN9</accession>
<dbReference type="PROSITE" id="PS50011">
    <property type="entry name" value="PROTEIN_KINASE_DOM"/>
    <property type="match status" value="1"/>
</dbReference>
<keyword evidence="1" id="KW-0547">Nucleotide-binding</keyword>
<dbReference type="EMBL" id="CAXHTA020000011">
    <property type="protein sequence ID" value="CAL5224496.1"/>
    <property type="molecule type" value="Genomic_DNA"/>
</dbReference>
<organism evidence="3 4">
    <name type="scientific">Coccomyxa viridis</name>
    <dbReference type="NCBI Taxonomy" id="1274662"/>
    <lineage>
        <taxon>Eukaryota</taxon>
        <taxon>Viridiplantae</taxon>
        <taxon>Chlorophyta</taxon>
        <taxon>core chlorophytes</taxon>
        <taxon>Trebouxiophyceae</taxon>
        <taxon>Trebouxiophyceae incertae sedis</taxon>
        <taxon>Coccomyxaceae</taxon>
        <taxon>Coccomyxa</taxon>
    </lineage>
</organism>
<dbReference type="InterPro" id="IPR051681">
    <property type="entry name" value="Ser/Thr_Kinases-Pseudokinases"/>
</dbReference>
<reference evidence="3 4" key="1">
    <citation type="submission" date="2024-06" db="EMBL/GenBank/DDBJ databases">
        <authorList>
            <person name="Kraege A."/>
            <person name="Thomma B."/>
        </authorList>
    </citation>
    <scope>NUCLEOTIDE SEQUENCE [LARGE SCALE GENOMIC DNA]</scope>
</reference>
<comment type="caution">
    <text evidence="3">The sequence shown here is derived from an EMBL/GenBank/DDBJ whole genome shotgun (WGS) entry which is preliminary data.</text>
</comment>
<dbReference type="PROSITE" id="PS00107">
    <property type="entry name" value="PROTEIN_KINASE_ATP"/>
    <property type="match status" value="1"/>
</dbReference>
<dbReference type="PANTHER" id="PTHR44329">
    <property type="entry name" value="SERINE/THREONINE-PROTEIN KINASE TNNI3K-RELATED"/>
    <property type="match status" value="1"/>
</dbReference>
<evidence type="ECO:0000313" key="4">
    <source>
        <dbReference type="Proteomes" id="UP001497392"/>
    </source>
</evidence>
<sequence length="363" mass="39774">MTTALEGNPHRRSSLELPNLLSLSKQKSRVLGSGAYGVVKSVRLNADQGLVAVKTLRAHASTSEMECFAREKEILRNLDHKWSLQVADALTYLHGLSPKIIFRDLSAANVMLTSAKLDRADVKLIDFGLAKVAPQRIAPTSLHADGCQPQPGAEPCEIPCVEGLQVKDPGVKAPELGLKDLDTKATAYTAETGSYMYMCPEVTKHESYDEKCDVFAMGCLMYDLYTRQLRHVSLFQNASMCTVDAHVLGQYAVKVAGGYRPEIPADMPEAVRALVEACWAQEACARPNACEVKKALEEHMATLAEQPTRRSSLQLFRRSRSDVLNGADSGSLDKMASTSSMWRAGSGSLRRWSSTKVRENAII</sequence>
<name>A0ABP1FZN9_9CHLO</name>
<evidence type="ECO:0000259" key="2">
    <source>
        <dbReference type="PROSITE" id="PS50011"/>
    </source>
</evidence>
<dbReference type="Proteomes" id="UP001497392">
    <property type="component" value="Unassembled WGS sequence"/>
</dbReference>